<proteinExistence type="predicted"/>
<comment type="caution">
    <text evidence="1">The sequence shown here is derived from an EMBL/GenBank/DDBJ whole genome shotgun (WGS) entry which is preliminary data.</text>
</comment>
<evidence type="ECO:0000313" key="1">
    <source>
        <dbReference type="EMBL" id="KAK9240702.1"/>
    </source>
</evidence>
<dbReference type="Proteomes" id="UP001433508">
    <property type="component" value="Unassembled WGS sequence"/>
</dbReference>
<reference evidence="2" key="1">
    <citation type="journal article" date="2024" name="Front. Bioeng. Biotechnol.">
        <title>Genome-scale model development and genomic sequencing of the oleaginous clade Lipomyces.</title>
        <authorList>
            <person name="Czajka J.J."/>
            <person name="Han Y."/>
            <person name="Kim J."/>
            <person name="Mondo S.J."/>
            <person name="Hofstad B.A."/>
            <person name="Robles A."/>
            <person name="Haridas S."/>
            <person name="Riley R."/>
            <person name="LaButti K."/>
            <person name="Pangilinan J."/>
            <person name="Andreopoulos W."/>
            <person name="Lipzen A."/>
            <person name="Yan J."/>
            <person name="Wang M."/>
            <person name="Ng V."/>
            <person name="Grigoriev I.V."/>
            <person name="Spatafora J.W."/>
            <person name="Magnuson J.K."/>
            <person name="Baker S.E."/>
            <person name="Pomraning K.R."/>
        </authorList>
    </citation>
    <scope>NUCLEOTIDE SEQUENCE [LARGE SCALE GENOMIC DNA]</scope>
    <source>
        <strain evidence="2">CBS 7786</strain>
    </source>
</reference>
<name>A0ACC3T9P4_LIPKO</name>
<organism evidence="1 2">
    <name type="scientific">Lipomyces kononenkoae</name>
    <name type="common">Yeast</name>
    <dbReference type="NCBI Taxonomy" id="34357"/>
    <lineage>
        <taxon>Eukaryota</taxon>
        <taxon>Fungi</taxon>
        <taxon>Dikarya</taxon>
        <taxon>Ascomycota</taxon>
        <taxon>Saccharomycotina</taxon>
        <taxon>Lipomycetes</taxon>
        <taxon>Lipomycetales</taxon>
        <taxon>Lipomycetaceae</taxon>
        <taxon>Lipomyces</taxon>
    </lineage>
</organism>
<accession>A0ACC3T9P4</accession>
<keyword evidence="2" id="KW-1185">Reference proteome</keyword>
<gene>
    <name evidence="1" type="ORF">V1525DRAFT_394711</name>
</gene>
<protein>
    <submittedName>
        <fullName evidence="1">Uncharacterized protein</fullName>
    </submittedName>
</protein>
<sequence length="437" mass="47703">MSVRDIESFPIQKHSYCKVPFNNPPSSKSIPWTHSPYRDSLVIAFDPTVSEIVRIKVLWRSEILENVDVADIKKLNISSAPLTVIVRSPCIGIKYAYRELYGQIMVRRFQMRFANDELFTACLRQFEKYGCLVKSASGLSSMPGSQSIISSTQQSAASVTDRASQTGSGRSYCPSSLSSISSYGSQYLPQSDGKSPNVGRITSQPDLDAPLTQPTGVGMPSPLHMNSQISVTTSLSNGITPPGDNVANDTRLNDSRILSQSNADTQWTRVPASSLLSSVNQSTHSSYMSTPREYQSQFNVGNVLLNIGSGYRPVTDKPIIPHSPPRITAPSVSSPSKSTDSSYMSASNTSTNTIDSPISRTDSSVHNDYQKSLKMPQSMDYPISSADFSASHVRSGLVNIAGLDDKEIEKMIAECLKDPTFTTLLDRVSRVLKTSQQ</sequence>
<dbReference type="EMBL" id="MU971338">
    <property type="protein sequence ID" value="KAK9240702.1"/>
    <property type="molecule type" value="Genomic_DNA"/>
</dbReference>
<evidence type="ECO:0000313" key="2">
    <source>
        <dbReference type="Proteomes" id="UP001433508"/>
    </source>
</evidence>